<dbReference type="Pfam" id="PF01810">
    <property type="entry name" value="LysE"/>
    <property type="match status" value="1"/>
</dbReference>
<feature type="transmembrane region" description="Helical" evidence="6">
    <location>
        <begin position="44"/>
        <end position="68"/>
    </location>
</feature>
<dbReference type="GO" id="GO:0005886">
    <property type="term" value="C:plasma membrane"/>
    <property type="evidence" value="ECO:0007669"/>
    <property type="project" value="UniProtKB-SubCell"/>
</dbReference>
<dbReference type="PIRSF" id="PIRSF006324">
    <property type="entry name" value="LeuE"/>
    <property type="match status" value="1"/>
</dbReference>
<keyword evidence="5 6" id="KW-0472">Membrane</keyword>
<dbReference type="Proteomes" id="UP000051660">
    <property type="component" value="Unassembled WGS sequence"/>
</dbReference>
<proteinExistence type="predicted"/>
<feature type="transmembrane region" description="Helical" evidence="6">
    <location>
        <begin position="194"/>
        <end position="215"/>
    </location>
</feature>
<accession>A0A0R3MH70</accession>
<dbReference type="AlphaFoldDB" id="A0A0R3MH70"/>
<dbReference type="InterPro" id="IPR001123">
    <property type="entry name" value="LeuE-type"/>
</dbReference>
<evidence type="ECO:0000256" key="3">
    <source>
        <dbReference type="ARBA" id="ARBA00022692"/>
    </source>
</evidence>
<feature type="transmembrane region" description="Helical" evidence="6">
    <location>
        <begin position="156"/>
        <end position="182"/>
    </location>
</feature>
<dbReference type="PANTHER" id="PTHR30086:SF20">
    <property type="entry name" value="ARGININE EXPORTER PROTEIN ARGO-RELATED"/>
    <property type="match status" value="1"/>
</dbReference>
<comment type="caution">
    <text evidence="7">The sequence shown here is derived from an EMBL/GenBank/DDBJ whole genome shotgun (WGS) entry which is preliminary data.</text>
</comment>
<evidence type="ECO:0000256" key="2">
    <source>
        <dbReference type="ARBA" id="ARBA00022475"/>
    </source>
</evidence>
<keyword evidence="2" id="KW-1003">Cell membrane</keyword>
<feature type="transmembrane region" description="Helical" evidence="6">
    <location>
        <begin position="131"/>
        <end position="150"/>
    </location>
</feature>
<keyword evidence="4 6" id="KW-1133">Transmembrane helix</keyword>
<dbReference type="PANTHER" id="PTHR30086">
    <property type="entry name" value="ARGININE EXPORTER PROTEIN ARGO"/>
    <property type="match status" value="1"/>
</dbReference>
<evidence type="ECO:0000256" key="1">
    <source>
        <dbReference type="ARBA" id="ARBA00004651"/>
    </source>
</evidence>
<reference evidence="7 8" key="1">
    <citation type="submission" date="2014-03" db="EMBL/GenBank/DDBJ databases">
        <title>Bradyrhizobium valentinum sp. nov., isolated from effective nodules of Lupinus mariae-josephae, a lupine endemic of basic-lime soils in Eastern Spain.</title>
        <authorList>
            <person name="Duran D."/>
            <person name="Rey L."/>
            <person name="Navarro A."/>
            <person name="Busquets A."/>
            <person name="Imperial J."/>
            <person name="Ruiz-Argueso T."/>
        </authorList>
    </citation>
    <scope>NUCLEOTIDE SEQUENCE [LARGE SCALE GENOMIC DNA]</scope>
    <source>
        <strain evidence="7 8">CCBAU 23086</strain>
    </source>
</reference>
<evidence type="ECO:0000256" key="5">
    <source>
        <dbReference type="ARBA" id="ARBA00023136"/>
    </source>
</evidence>
<dbReference type="OrthoDB" id="9807053at2"/>
<feature type="transmembrane region" description="Helical" evidence="6">
    <location>
        <begin position="12"/>
        <end position="32"/>
    </location>
</feature>
<protein>
    <submittedName>
        <fullName evidence="7">Lysine transporter LysE</fullName>
    </submittedName>
</protein>
<name>A0A0R3MH70_9BRAD</name>
<keyword evidence="3 6" id="KW-0812">Transmembrane</keyword>
<evidence type="ECO:0000256" key="6">
    <source>
        <dbReference type="SAM" id="Phobius"/>
    </source>
</evidence>
<evidence type="ECO:0000256" key="4">
    <source>
        <dbReference type="ARBA" id="ARBA00022989"/>
    </source>
</evidence>
<gene>
    <name evidence="7" type="ORF">CQ14_17345</name>
</gene>
<organism evidence="7 8">
    <name type="scientific">Bradyrhizobium lablabi</name>
    <dbReference type="NCBI Taxonomy" id="722472"/>
    <lineage>
        <taxon>Bacteria</taxon>
        <taxon>Pseudomonadati</taxon>
        <taxon>Pseudomonadota</taxon>
        <taxon>Alphaproteobacteria</taxon>
        <taxon>Hyphomicrobiales</taxon>
        <taxon>Nitrobacteraceae</taxon>
        <taxon>Bradyrhizobium</taxon>
    </lineage>
</organism>
<dbReference type="RefSeq" id="WP_057860991.1">
    <property type="nucleotide sequence ID" value="NZ_LLYB01000094.1"/>
</dbReference>
<evidence type="ECO:0000313" key="8">
    <source>
        <dbReference type="Proteomes" id="UP000051660"/>
    </source>
</evidence>
<sequence>MVEALGIHELWLFILSGLLLNITPGPDTAYIIGRSIQFGWRGGAAAVIGICSGCLVHVFGAAIGLSALLMASSAAFTVLKWAGAAYLLFTGVQMLLSRSRPLAEAAATGNGSAGNETSLARVFWQGALTNVLNPKVALFFLAFLPQFVAAESPHKTAAFLVLGLIFITGGMLWCFCIAAFAARAAGRIRQSAGAVAWINRTLGGLFVYLGIRVAMLEAR</sequence>
<feature type="transmembrane region" description="Helical" evidence="6">
    <location>
        <begin position="74"/>
        <end position="96"/>
    </location>
</feature>
<dbReference type="GO" id="GO:0015171">
    <property type="term" value="F:amino acid transmembrane transporter activity"/>
    <property type="evidence" value="ECO:0007669"/>
    <property type="project" value="TreeGrafter"/>
</dbReference>
<evidence type="ECO:0000313" key="7">
    <source>
        <dbReference type="EMBL" id="KRR19577.1"/>
    </source>
</evidence>
<comment type="subcellular location">
    <subcellularLocation>
        <location evidence="1">Cell membrane</location>
        <topology evidence="1">Multi-pass membrane protein</topology>
    </subcellularLocation>
</comment>
<dbReference type="EMBL" id="LLYB01000094">
    <property type="protein sequence ID" value="KRR19577.1"/>
    <property type="molecule type" value="Genomic_DNA"/>
</dbReference>